<dbReference type="EMBL" id="BMCS01000001">
    <property type="protein sequence ID" value="GGF17013.1"/>
    <property type="molecule type" value="Genomic_DNA"/>
</dbReference>
<proteinExistence type="predicted"/>
<evidence type="ECO:0000313" key="2">
    <source>
        <dbReference type="EMBL" id="GGF17013.1"/>
    </source>
</evidence>
<name>A0ABQ1UGN7_9NOCA</name>
<sequence>MLKKLLAPFLVFIGVAAITAAIAVPTWLVPKLEVVPLDLDITTVSQSVPMGITSDNNLPARVFDRCSVGEDKARVFDAHVTQQRRTVVVDPSNADQATVQSGQTVRIDRIDDNGTTVDQTTAPIGATRSCSDGLLSSNIDLLSVDRKTSAPNGKLNRLYLSAGPDGQPIQENEGNFIDVPRKGYQYKFPFDTKKQEYPYFDANTRRDLPAKFVKETKINGLTAYEFVSEVPEIDQVLLPTPNGQPALGTSLEKPASWWGIAGIPANEPVVMHRFASATRHVWVEPETGTALKGLEVQHQYFKSPGADDPDLAAPLREFRMDAFHATVAWNDATIDRQSDKAQGYVDQLRWGGVIVPIILGVVGAIALIAGVVLLLRRRKDTPTA</sequence>
<comment type="caution">
    <text evidence="2">The sequence shown here is derived from an EMBL/GenBank/DDBJ whole genome shotgun (WGS) entry which is preliminary data.</text>
</comment>
<dbReference type="Proteomes" id="UP000632454">
    <property type="component" value="Unassembled WGS sequence"/>
</dbReference>
<evidence type="ECO:0000313" key="3">
    <source>
        <dbReference type="Proteomes" id="UP000632454"/>
    </source>
</evidence>
<dbReference type="InterPro" id="IPR021424">
    <property type="entry name" value="PorA"/>
</dbReference>
<evidence type="ECO:0008006" key="4">
    <source>
        <dbReference type="Google" id="ProtNLM"/>
    </source>
</evidence>
<feature type="transmembrane region" description="Helical" evidence="1">
    <location>
        <begin position="350"/>
        <end position="375"/>
    </location>
</feature>
<organism evidence="2 3">
    <name type="scientific">Williamsia phyllosphaerae</name>
    <dbReference type="NCBI Taxonomy" id="885042"/>
    <lineage>
        <taxon>Bacteria</taxon>
        <taxon>Bacillati</taxon>
        <taxon>Actinomycetota</taxon>
        <taxon>Actinomycetes</taxon>
        <taxon>Mycobacteriales</taxon>
        <taxon>Nocardiaceae</taxon>
        <taxon>Williamsia</taxon>
    </lineage>
</organism>
<protein>
    <recommendedName>
        <fullName evidence="4">DUF3068 domain-containing protein</fullName>
    </recommendedName>
</protein>
<evidence type="ECO:0000256" key="1">
    <source>
        <dbReference type="SAM" id="Phobius"/>
    </source>
</evidence>
<keyword evidence="1" id="KW-1133">Transmembrane helix</keyword>
<reference evidence="3" key="1">
    <citation type="journal article" date="2019" name="Int. J. Syst. Evol. Microbiol.">
        <title>The Global Catalogue of Microorganisms (GCM) 10K type strain sequencing project: providing services to taxonomists for standard genome sequencing and annotation.</title>
        <authorList>
            <consortium name="The Broad Institute Genomics Platform"/>
            <consortium name="The Broad Institute Genome Sequencing Center for Infectious Disease"/>
            <person name="Wu L."/>
            <person name="Ma J."/>
        </authorList>
    </citation>
    <scope>NUCLEOTIDE SEQUENCE [LARGE SCALE GENOMIC DNA]</scope>
    <source>
        <strain evidence="3">CCM 7855</strain>
    </source>
</reference>
<gene>
    <name evidence="2" type="ORF">GCM10007298_11290</name>
</gene>
<keyword evidence="1" id="KW-0472">Membrane</keyword>
<dbReference type="Pfam" id="PF11271">
    <property type="entry name" value="PorA"/>
    <property type="match status" value="1"/>
</dbReference>
<keyword evidence="1" id="KW-0812">Transmembrane</keyword>
<keyword evidence="3" id="KW-1185">Reference proteome</keyword>
<accession>A0ABQ1UGN7</accession>